<dbReference type="Pfam" id="PF05686">
    <property type="entry name" value="Glyco_transf_90"/>
    <property type="match status" value="2"/>
</dbReference>
<dbReference type="InterPro" id="IPR006598">
    <property type="entry name" value="CAP10"/>
</dbReference>
<evidence type="ECO:0000313" key="6">
    <source>
        <dbReference type="Proteomes" id="UP000320333"/>
    </source>
</evidence>
<keyword evidence="6" id="KW-1185">Reference proteome</keyword>
<evidence type="ECO:0000259" key="4">
    <source>
        <dbReference type="SMART" id="SM00672"/>
    </source>
</evidence>
<evidence type="ECO:0000256" key="2">
    <source>
        <dbReference type="ARBA" id="ARBA00022679"/>
    </source>
</evidence>
<evidence type="ECO:0000313" key="5">
    <source>
        <dbReference type="EMBL" id="TPX75844.1"/>
    </source>
</evidence>
<evidence type="ECO:0000256" key="3">
    <source>
        <dbReference type="SAM" id="Coils"/>
    </source>
</evidence>
<dbReference type="PANTHER" id="PTHR12203">
    <property type="entry name" value="KDEL LYS-ASP-GLU-LEU CONTAINING - RELATED"/>
    <property type="match status" value="1"/>
</dbReference>
<reference evidence="5 6" key="1">
    <citation type="journal article" date="2019" name="Sci. Rep.">
        <title>Comparative genomics of chytrid fungi reveal insights into the obligate biotrophic and pathogenic lifestyle of Synchytrium endobioticum.</title>
        <authorList>
            <person name="van de Vossenberg B.T.L.H."/>
            <person name="Warris S."/>
            <person name="Nguyen H.D.T."/>
            <person name="van Gent-Pelzer M.P.E."/>
            <person name="Joly D.L."/>
            <person name="van de Geest H.C."/>
            <person name="Bonants P.J.M."/>
            <person name="Smith D.S."/>
            <person name="Levesque C.A."/>
            <person name="van der Lee T.A.J."/>
        </authorList>
    </citation>
    <scope>NUCLEOTIDE SEQUENCE [LARGE SCALE GENOMIC DNA]</scope>
    <source>
        <strain evidence="5 6">CBS 675.73</strain>
    </source>
</reference>
<accession>A0A507FHR7</accession>
<proteinExistence type="inferred from homology"/>
<organism evidence="5 6">
    <name type="scientific">Chytriomyces confervae</name>
    <dbReference type="NCBI Taxonomy" id="246404"/>
    <lineage>
        <taxon>Eukaryota</taxon>
        <taxon>Fungi</taxon>
        <taxon>Fungi incertae sedis</taxon>
        <taxon>Chytridiomycota</taxon>
        <taxon>Chytridiomycota incertae sedis</taxon>
        <taxon>Chytridiomycetes</taxon>
        <taxon>Chytridiales</taxon>
        <taxon>Chytriomycetaceae</taxon>
        <taxon>Chytriomyces</taxon>
    </lineage>
</organism>
<protein>
    <recommendedName>
        <fullName evidence="4">Glycosyl transferase CAP10 domain-containing protein</fullName>
    </recommendedName>
</protein>
<feature type="domain" description="Glycosyl transferase CAP10" evidence="4">
    <location>
        <begin position="228"/>
        <end position="490"/>
    </location>
</feature>
<dbReference type="AlphaFoldDB" id="A0A507FHR7"/>
<dbReference type="EMBL" id="QEAP01000066">
    <property type="protein sequence ID" value="TPX75844.1"/>
    <property type="molecule type" value="Genomic_DNA"/>
</dbReference>
<dbReference type="OrthoDB" id="541052at2759"/>
<comment type="caution">
    <text evidence="5">The sequence shown here is derived from an EMBL/GenBank/DDBJ whole genome shotgun (WGS) entry which is preliminary data.</text>
</comment>
<dbReference type="PANTHER" id="PTHR12203:SF35">
    <property type="entry name" value="PROTEIN O-GLUCOSYLTRANSFERASE 1"/>
    <property type="match status" value="1"/>
</dbReference>
<feature type="coiled-coil region" evidence="3">
    <location>
        <begin position="445"/>
        <end position="472"/>
    </location>
</feature>
<dbReference type="GO" id="GO:0016740">
    <property type="term" value="F:transferase activity"/>
    <property type="evidence" value="ECO:0007669"/>
    <property type="project" value="UniProtKB-KW"/>
</dbReference>
<dbReference type="Proteomes" id="UP000320333">
    <property type="component" value="Unassembled WGS sequence"/>
</dbReference>
<evidence type="ECO:0000256" key="1">
    <source>
        <dbReference type="ARBA" id="ARBA00010118"/>
    </source>
</evidence>
<gene>
    <name evidence="5" type="ORF">CcCBS67573_g02894</name>
</gene>
<keyword evidence="2" id="KW-0808">Transferase</keyword>
<name>A0A507FHR7_9FUNG</name>
<comment type="similarity">
    <text evidence="1">Belongs to the glycosyltransferase 90 family.</text>
</comment>
<keyword evidence="3" id="KW-0175">Coiled coil</keyword>
<dbReference type="InterPro" id="IPR051091">
    <property type="entry name" value="O-Glucosyltr/Glycosyltrsf_90"/>
</dbReference>
<sequence length="945" mass="107942">MRSPSKLTRVIAAQWQHALIVLIITLLVLDNLDAFGLNLFSWSPLTNPESDAYNKISLEDAELLYASHSAVTKQEKSADINGFRRWLAFATANGCSTNLTESYAQIYRDLEPWRETGISPKVAEDMKHQMFISMARIDRYGQLHLDNPKNPAVREIVGPVAHILKGSVTGKNLWIPVNILDEPRVVPADIQDAAAPANYTGIDQVFQLSQCYRNTYPPEMRKIHGFFSGPDSFSMFRMAAPVFSQTKLTPCHWDFIFPRGHHLEVAIKPVVDPVPWKEKKAVLFWRGSTTGGSYRWGKPWTEYPRTRLIAWGLEYEQKHPGSTFDAGLIEHPIFQKKAINNTQLRVDVGFSSFSQYDATAAHRVYTTYGGLKQRVSFEQMLNFKYLIVLDGNTWPGRLQAYLATNSVILYNGIFTDFFNWRLVPMVHYVPVKLDYSDLEERLLWLMTHDEEARQIVENAQRLMREVNRVQALQCYSGLLLMEYAALHGKNLCLLSVTTITSVVLLLLWRPLGLFVVNDGTFEEEPSLAADLYKSHGQLTKDHSPPPGFAAWVSFARANKCSVNLTSAYKQIYTDLEPWRDGRARLEHVRNAAQFDRIQITRIDASQRVHTSRAAVIDALQPVAHLLKYTPTQQVWIAVNILDEPRVVWPDTNTASEVYTDMADVVKSNQCLRNTLSESERLLHGFFTSPATFAALNLEHVPVFSQTKISPCYRDVLFPRDHHLEAVKLAESASDPIPWERKKRVLFWRGSTTGGRFDSNVPWRQYPRSRLVKWGLEYASKHPGAVFDAGVTENIATLENEQLMVDVGFHHVNDAVVLNDVETEYGGTKSHVSFEKMLQFKYLIVLDGNTWPGRLQGYLQTNSVILYNGIFTDYYNWRLEPMVHYVPLKLDFSDLEEKLEWLMTHDDEARRISENARSLMAEVNRMSALHCYAGLLLLEYAALFHS</sequence>
<dbReference type="SMART" id="SM00672">
    <property type="entry name" value="CAP10"/>
    <property type="match status" value="1"/>
</dbReference>